<evidence type="ECO:0000256" key="3">
    <source>
        <dbReference type="ARBA" id="ARBA00023235"/>
    </source>
</evidence>
<sequence length="281" mass="30965">MNDMQLSKISADQLLTQLEQGVLTITMNRPAKLNGWTMAMMNALKEAFEKANAESKVRVIILTGAGDYYSAGVNLSGTLKVMAPRKLRQLIAKNNQALFEIFLGCSKPLLIAVNGPAIGASVTSATLANGIIASDTATFSTPFAVLGVTPEGCSSVHLPRLIGEDNAARMLGSEGWKPDAQQAKTIGLIQEVVPKPELRERAESVARQWLEQGQERQLLAGSRREELRAVNARESEQLADAFLKAAFLKHQAEFLWRKKKFMPSVMFWLLWGLRPVWKFAL</sequence>
<keyword evidence="2" id="KW-0576">Peroxisome</keyword>
<dbReference type="Pfam" id="PF00378">
    <property type="entry name" value="ECH_1"/>
    <property type="match status" value="1"/>
</dbReference>
<accession>A0A0B9G7D3</accession>
<name>A0A0B9G7D3_9GAMM</name>
<comment type="subcellular location">
    <subcellularLocation>
        <location evidence="1">Peroxisome</location>
    </subcellularLocation>
</comment>
<dbReference type="AlphaFoldDB" id="A0A0B9G7D3"/>
<dbReference type="Proteomes" id="UP000031278">
    <property type="component" value="Unassembled WGS sequence"/>
</dbReference>
<dbReference type="PANTHER" id="PTHR43684:SF1">
    <property type="entry name" value="ENOYL-COA DELTA ISOMERASE 2"/>
    <property type="match status" value="1"/>
</dbReference>
<evidence type="ECO:0000256" key="1">
    <source>
        <dbReference type="ARBA" id="ARBA00004275"/>
    </source>
</evidence>
<dbReference type="InterPro" id="IPR029045">
    <property type="entry name" value="ClpP/crotonase-like_dom_sf"/>
</dbReference>
<dbReference type="Gene3D" id="3.90.226.10">
    <property type="entry name" value="2-enoyl-CoA Hydratase, Chain A, domain 1"/>
    <property type="match status" value="1"/>
</dbReference>
<proteinExistence type="predicted"/>
<evidence type="ECO:0000313" key="5">
    <source>
        <dbReference type="Proteomes" id="UP000031278"/>
    </source>
</evidence>
<gene>
    <name evidence="4" type="ORF">RJ45_05560</name>
</gene>
<dbReference type="PANTHER" id="PTHR43684">
    <property type="match status" value="1"/>
</dbReference>
<dbReference type="InterPro" id="IPR051053">
    <property type="entry name" value="ECH/Chromodomain_protein"/>
</dbReference>
<dbReference type="InterPro" id="IPR001753">
    <property type="entry name" value="Enoyl-CoA_hydra/iso"/>
</dbReference>
<evidence type="ECO:0000256" key="2">
    <source>
        <dbReference type="ARBA" id="ARBA00023140"/>
    </source>
</evidence>
<evidence type="ECO:0000313" key="4">
    <source>
        <dbReference type="EMBL" id="KHT64598.1"/>
    </source>
</evidence>
<organism evidence="4 5">
    <name type="scientific">Photobacterium gaetbulicola</name>
    <dbReference type="NCBI Taxonomy" id="1295392"/>
    <lineage>
        <taxon>Bacteria</taxon>
        <taxon>Pseudomonadati</taxon>
        <taxon>Pseudomonadota</taxon>
        <taxon>Gammaproteobacteria</taxon>
        <taxon>Vibrionales</taxon>
        <taxon>Vibrionaceae</taxon>
        <taxon>Photobacterium</taxon>
    </lineage>
</organism>
<protein>
    <submittedName>
        <fullName evidence="4">Crotonase</fullName>
    </submittedName>
</protein>
<reference evidence="4 5" key="1">
    <citation type="submission" date="2014-12" db="EMBL/GenBank/DDBJ databases">
        <title>Genome sequencing of Photobacterium gaetbulicola AD005a.</title>
        <authorList>
            <person name="Adrian T.G.S."/>
            <person name="Chan K.G."/>
        </authorList>
    </citation>
    <scope>NUCLEOTIDE SEQUENCE [LARGE SCALE GENOMIC DNA]</scope>
    <source>
        <strain evidence="4 5">AD005a</strain>
    </source>
</reference>
<comment type="caution">
    <text evidence="4">The sequence shown here is derived from an EMBL/GenBank/DDBJ whole genome shotgun (WGS) entry which is preliminary data.</text>
</comment>
<dbReference type="EMBL" id="JWLZ01000060">
    <property type="protein sequence ID" value="KHT64598.1"/>
    <property type="molecule type" value="Genomic_DNA"/>
</dbReference>
<dbReference type="CDD" id="cd06558">
    <property type="entry name" value="crotonase-like"/>
    <property type="match status" value="1"/>
</dbReference>
<keyword evidence="3" id="KW-0413">Isomerase</keyword>
<dbReference type="GO" id="GO:0004165">
    <property type="term" value="F:delta(3)-delta(2)-enoyl-CoA isomerase activity"/>
    <property type="evidence" value="ECO:0007669"/>
    <property type="project" value="UniProtKB-ARBA"/>
</dbReference>
<dbReference type="SUPFAM" id="SSF52096">
    <property type="entry name" value="ClpP/crotonase"/>
    <property type="match status" value="1"/>
</dbReference>